<sequence length="430" mass="48515">MARRFTLGRVLVLCLASAGLVVFLTLLWLNLSAPPRQLSEVLEHRYSVSDRQFLHELGALLGPPVALGNDVQDLHNGVEIFPAMLEAIESAERTITFETYIYWSGEIGERFTRALVDRARAGVRVHVLIDWVGSQKMEAEKIQEMEDAGVEVRYYHPLRWYHLSRMNNRTHRKLLVVDGHVGFTGGVGIADEWLGDARNPDEWRELHFRVEGPVVAQMQGVFASNWTKTTGTVLQGEEYFPRPRLAGGMPAQMFSSSPTGGSESMHLMYLLSIASAERSIDLAASYFVPDELARESLVQAMERGVRVRILLPNEYIDAGVVRYASRAQWGELLEAGAEIREYQPTMFHVKMFIVDALLVSVGSTNFDARSFKLNDEANLNVYDAGFGARMVEVFERDLALGDPITLEEWRNRPLYQRVKDRVSSVLSPQL</sequence>
<dbReference type="CDD" id="cd09159">
    <property type="entry name" value="PLDc_ybhO_like_2"/>
    <property type="match status" value="1"/>
</dbReference>
<dbReference type="GO" id="GO:0005886">
    <property type="term" value="C:plasma membrane"/>
    <property type="evidence" value="ECO:0007669"/>
    <property type="project" value="UniProtKB-SubCell"/>
</dbReference>
<evidence type="ECO:0000313" key="11">
    <source>
        <dbReference type="Proteomes" id="UP000321248"/>
    </source>
</evidence>
<dbReference type="InterPro" id="IPR025202">
    <property type="entry name" value="PLD-like_dom"/>
</dbReference>
<reference evidence="10 11" key="1">
    <citation type="submission" date="2019-08" db="EMBL/GenBank/DDBJ databases">
        <authorList>
            <person name="Karlyshev A.V."/>
        </authorList>
    </citation>
    <scope>NUCLEOTIDE SEQUENCE [LARGE SCALE GENOMIC DNA]</scope>
    <source>
        <strain evidence="10 11">Alg18-2.2</strain>
    </source>
</reference>
<dbReference type="GO" id="GO:0032049">
    <property type="term" value="P:cardiolipin biosynthetic process"/>
    <property type="evidence" value="ECO:0007669"/>
    <property type="project" value="UniProtKB-UniRule"/>
</dbReference>
<gene>
    <name evidence="10" type="primary">cls</name>
    <name evidence="10" type="ORF">FU658_00490</name>
</gene>
<keyword evidence="5" id="KW-0677">Repeat</keyword>
<keyword evidence="4" id="KW-0812">Transmembrane</keyword>
<comment type="subcellular location">
    <subcellularLocation>
        <location evidence="1">Cell membrane</location>
    </subcellularLocation>
</comment>
<dbReference type="SMART" id="SM00155">
    <property type="entry name" value="PLDc"/>
    <property type="match status" value="2"/>
</dbReference>
<dbReference type="InterPro" id="IPR001736">
    <property type="entry name" value="PLipase_D/transphosphatidylase"/>
</dbReference>
<keyword evidence="2" id="KW-1003">Cell membrane</keyword>
<dbReference type="Pfam" id="PF13091">
    <property type="entry name" value="PLDc_2"/>
    <property type="match status" value="2"/>
</dbReference>
<organism evidence="10 11">
    <name type="scientific">Alkalisalibacterium limincola</name>
    <dbReference type="NCBI Taxonomy" id="2699169"/>
    <lineage>
        <taxon>Bacteria</taxon>
        <taxon>Pseudomonadati</taxon>
        <taxon>Pseudomonadota</taxon>
        <taxon>Gammaproteobacteria</taxon>
        <taxon>Lysobacterales</taxon>
        <taxon>Lysobacteraceae</taxon>
        <taxon>Alkalisalibacterium</taxon>
    </lineage>
</organism>
<keyword evidence="3" id="KW-0808">Transferase</keyword>
<dbReference type="EMBL" id="VRTS01000001">
    <property type="protein sequence ID" value="TXK65647.1"/>
    <property type="molecule type" value="Genomic_DNA"/>
</dbReference>
<protein>
    <recommendedName>
        <fullName evidence="8">Cardiolipin synthase</fullName>
        <ecNumber evidence="8">2.7.8.-</ecNumber>
    </recommendedName>
</protein>
<evidence type="ECO:0000256" key="7">
    <source>
        <dbReference type="ARBA" id="ARBA00023136"/>
    </source>
</evidence>
<evidence type="ECO:0000313" key="10">
    <source>
        <dbReference type="EMBL" id="TXK65647.1"/>
    </source>
</evidence>
<dbReference type="RefSeq" id="WP_147890319.1">
    <property type="nucleotide sequence ID" value="NZ_VRTS01000001.1"/>
</dbReference>
<dbReference type="AlphaFoldDB" id="A0A5C8KXY8"/>
<dbReference type="Proteomes" id="UP000321248">
    <property type="component" value="Unassembled WGS sequence"/>
</dbReference>
<dbReference type="Gene3D" id="3.30.870.10">
    <property type="entry name" value="Endonuclease Chain A"/>
    <property type="match status" value="2"/>
</dbReference>
<keyword evidence="11" id="KW-1185">Reference proteome</keyword>
<proteinExistence type="predicted"/>
<dbReference type="SUPFAM" id="SSF56024">
    <property type="entry name" value="Phospholipase D/nuclease"/>
    <property type="match status" value="2"/>
</dbReference>
<dbReference type="CDD" id="cd09110">
    <property type="entry name" value="PLDc_CLS_1"/>
    <property type="match status" value="1"/>
</dbReference>
<evidence type="ECO:0000256" key="3">
    <source>
        <dbReference type="ARBA" id="ARBA00022679"/>
    </source>
</evidence>
<evidence type="ECO:0000256" key="1">
    <source>
        <dbReference type="ARBA" id="ARBA00004236"/>
    </source>
</evidence>
<dbReference type="PANTHER" id="PTHR21248:SF22">
    <property type="entry name" value="PHOSPHOLIPASE D"/>
    <property type="match status" value="1"/>
</dbReference>
<dbReference type="NCBIfam" id="TIGR04265">
    <property type="entry name" value="bac_cardiolipin"/>
    <property type="match status" value="1"/>
</dbReference>
<feature type="domain" description="PLD phosphodiesterase" evidence="9">
    <location>
        <begin position="166"/>
        <end position="193"/>
    </location>
</feature>
<dbReference type="EC" id="2.7.8.-" evidence="8"/>
<name>A0A5C8KXY8_9GAMM</name>
<feature type="domain" description="PLD phosphodiesterase" evidence="9">
    <location>
        <begin position="343"/>
        <end position="370"/>
    </location>
</feature>
<comment type="caution">
    <text evidence="10">The sequence shown here is derived from an EMBL/GenBank/DDBJ whole genome shotgun (WGS) entry which is preliminary data.</text>
</comment>
<dbReference type="PROSITE" id="PS50035">
    <property type="entry name" value="PLD"/>
    <property type="match status" value="2"/>
</dbReference>
<dbReference type="OrthoDB" id="9762009at2"/>
<evidence type="ECO:0000256" key="8">
    <source>
        <dbReference type="NCBIfam" id="TIGR04265"/>
    </source>
</evidence>
<evidence type="ECO:0000256" key="5">
    <source>
        <dbReference type="ARBA" id="ARBA00022737"/>
    </source>
</evidence>
<keyword evidence="7" id="KW-0472">Membrane</keyword>
<dbReference type="PANTHER" id="PTHR21248">
    <property type="entry name" value="CARDIOLIPIN SYNTHASE"/>
    <property type="match status" value="1"/>
</dbReference>
<evidence type="ECO:0000259" key="9">
    <source>
        <dbReference type="PROSITE" id="PS50035"/>
    </source>
</evidence>
<evidence type="ECO:0000256" key="6">
    <source>
        <dbReference type="ARBA" id="ARBA00022989"/>
    </source>
</evidence>
<dbReference type="GO" id="GO:0008808">
    <property type="term" value="F:cardiolipin synthase activity"/>
    <property type="evidence" value="ECO:0007669"/>
    <property type="project" value="UniProtKB-UniRule"/>
</dbReference>
<evidence type="ECO:0000256" key="4">
    <source>
        <dbReference type="ARBA" id="ARBA00022692"/>
    </source>
</evidence>
<accession>A0A5C8KXY8</accession>
<evidence type="ECO:0000256" key="2">
    <source>
        <dbReference type="ARBA" id="ARBA00022475"/>
    </source>
</evidence>
<keyword evidence="6" id="KW-1133">Transmembrane helix</keyword>
<dbReference type="InterPro" id="IPR022924">
    <property type="entry name" value="Cardiolipin_synthase"/>
</dbReference>